<feature type="transmembrane region" description="Helical" evidence="7">
    <location>
        <begin position="219"/>
        <end position="240"/>
    </location>
</feature>
<dbReference type="PANTHER" id="PTHR43066">
    <property type="entry name" value="RHOMBOID-RELATED PROTEIN"/>
    <property type="match status" value="1"/>
</dbReference>
<evidence type="ECO:0000313" key="10">
    <source>
        <dbReference type="Proteomes" id="UP001429580"/>
    </source>
</evidence>
<accession>A0ABX0UZ25</accession>
<feature type="transmembrane region" description="Helical" evidence="7">
    <location>
        <begin position="24"/>
        <end position="44"/>
    </location>
</feature>
<evidence type="ECO:0000256" key="4">
    <source>
        <dbReference type="ARBA" id="ARBA00022692"/>
    </source>
</evidence>
<keyword evidence="3" id="KW-0997">Cell inner membrane</keyword>
<proteinExistence type="predicted"/>
<evidence type="ECO:0000259" key="8">
    <source>
        <dbReference type="Pfam" id="PF01694"/>
    </source>
</evidence>
<dbReference type="RefSeq" id="WP_166948615.1">
    <property type="nucleotide sequence ID" value="NZ_JAASQI010000001.1"/>
</dbReference>
<dbReference type="GO" id="GO:0008233">
    <property type="term" value="F:peptidase activity"/>
    <property type="evidence" value="ECO:0007669"/>
    <property type="project" value="UniProtKB-KW"/>
</dbReference>
<dbReference type="InterPro" id="IPR022764">
    <property type="entry name" value="Peptidase_S54_rhomboid_dom"/>
</dbReference>
<keyword evidence="5 7" id="KW-1133">Transmembrane helix</keyword>
<evidence type="ECO:0000256" key="3">
    <source>
        <dbReference type="ARBA" id="ARBA00022519"/>
    </source>
</evidence>
<dbReference type="EMBL" id="JAASQI010000001">
    <property type="protein sequence ID" value="NIJ56830.1"/>
    <property type="molecule type" value="Genomic_DNA"/>
</dbReference>
<feature type="domain" description="Peptidase S54 rhomboid" evidence="8">
    <location>
        <begin position="104"/>
        <end position="262"/>
    </location>
</feature>
<feature type="transmembrane region" description="Helical" evidence="7">
    <location>
        <begin position="246"/>
        <end position="265"/>
    </location>
</feature>
<sequence>MSDLPPPDYRPDPYPRRAPAREPIVNAPTVIVAIIAALVLVHGLRSLLSGSTAVEAMLTFAFIPARLTLFFDPAQAQAIVEAAVAGGGEQMALTRYVLSTGSAPWAVLTYGLLHASWMHLAFNALWLLAFGTPVARRFGTVRFLVLFVLSSVAGALLYWLMRPDDVLPMVGASGAISGVMAAASRFVFSGGGAALFGRGGRGFDAPAQPLIALLENRQALAFIVAWFVINLLAGFASGIMGAEGAIAWEAHIGGFLAGLVLFLPLDPVSRRRGGQH</sequence>
<evidence type="ECO:0000256" key="1">
    <source>
        <dbReference type="ARBA" id="ARBA00004141"/>
    </source>
</evidence>
<keyword evidence="2" id="KW-1003">Cell membrane</keyword>
<evidence type="ECO:0000256" key="7">
    <source>
        <dbReference type="SAM" id="Phobius"/>
    </source>
</evidence>
<feature type="transmembrane region" description="Helical" evidence="7">
    <location>
        <begin position="141"/>
        <end position="160"/>
    </location>
</feature>
<organism evidence="9 10">
    <name type="scientific">Pseudochelatococcus lubricantis</name>
    <dbReference type="NCBI Taxonomy" id="1538102"/>
    <lineage>
        <taxon>Bacteria</taxon>
        <taxon>Pseudomonadati</taxon>
        <taxon>Pseudomonadota</taxon>
        <taxon>Alphaproteobacteria</taxon>
        <taxon>Hyphomicrobiales</taxon>
        <taxon>Chelatococcaceae</taxon>
        <taxon>Pseudochelatococcus</taxon>
    </lineage>
</organism>
<evidence type="ECO:0000313" key="9">
    <source>
        <dbReference type="EMBL" id="NIJ56830.1"/>
    </source>
</evidence>
<dbReference type="SUPFAM" id="SSF144091">
    <property type="entry name" value="Rhomboid-like"/>
    <property type="match status" value="1"/>
</dbReference>
<keyword evidence="4 7" id="KW-0812">Transmembrane</keyword>
<dbReference type="GO" id="GO:0006508">
    <property type="term" value="P:proteolysis"/>
    <property type="evidence" value="ECO:0007669"/>
    <property type="project" value="UniProtKB-KW"/>
</dbReference>
<dbReference type="PANTHER" id="PTHR43066:SF26">
    <property type="entry name" value="RHOMBOID PROTEASE GLPG"/>
    <property type="match status" value="1"/>
</dbReference>
<name>A0ABX0UZ25_9HYPH</name>
<dbReference type="Gene3D" id="1.20.1540.10">
    <property type="entry name" value="Rhomboid-like"/>
    <property type="match status" value="1"/>
</dbReference>
<comment type="caution">
    <text evidence="9">The sequence shown here is derived from an EMBL/GenBank/DDBJ whole genome shotgun (WGS) entry which is preliminary data.</text>
</comment>
<keyword evidence="9" id="KW-0378">Hydrolase</keyword>
<keyword evidence="9" id="KW-0645">Protease</keyword>
<gene>
    <name evidence="9" type="ORF">FHS82_000643</name>
</gene>
<keyword evidence="10" id="KW-1185">Reference proteome</keyword>
<dbReference type="InterPro" id="IPR035952">
    <property type="entry name" value="Rhomboid-like_sf"/>
</dbReference>
<evidence type="ECO:0000256" key="5">
    <source>
        <dbReference type="ARBA" id="ARBA00022989"/>
    </source>
</evidence>
<evidence type="ECO:0000256" key="6">
    <source>
        <dbReference type="ARBA" id="ARBA00023136"/>
    </source>
</evidence>
<reference evidence="9 10" key="1">
    <citation type="submission" date="2020-03" db="EMBL/GenBank/DDBJ databases">
        <title>Genomic Encyclopedia of Type Strains, Phase IV (KMG-IV): sequencing the most valuable type-strain genomes for metagenomic binning, comparative biology and taxonomic classification.</title>
        <authorList>
            <person name="Goeker M."/>
        </authorList>
    </citation>
    <scope>NUCLEOTIDE SEQUENCE [LARGE SCALE GENOMIC DNA]</scope>
    <source>
        <strain evidence="9 10">DSM 103870</strain>
    </source>
</reference>
<evidence type="ECO:0000256" key="2">
    <source>
        <dbReference type="ARBA" id="ARBA00022475"/>
    </source>
</evidence>
<keyword evidence="6 7" id="KW-0472">Membrane</keyword>
<dbReference type="Proteomes" id="UP001429580">
    <property type="component" value="Unassembled WGS sequence"/>
</dbReference>
<dbReference type="Pfam" id="PF01694">
    <property type="entry name" value="Rhomboid"/>
    <property type="match status" value="1"/>
</dbReference>
<feature type="transmembrane region" description="Helical" evidence="7">
    <location>
        <begin position="105"/>
        <end position="129"/>
    </location>
</feature>
<feature type="transmembrane region" description="Helical" evidence="7">
    <location>
        <begin position="166"/>
        <end position="188"/>
    </location>
</feature>
<comment type="subcellular location">
    <subcellularLocation>
        <location evidence="1">Membrane</location>
        <topology evidence="1">Multi-pass membrane protein</topology>
    </subcellularLocation>
</comment>
<protein>
    <submittedName>
        <fullName evidence="9">Membrane associated rhomboid family serine protease</fullName>
    </submittedName>
</protein>